<organism evidence="3 4">
    <name type="scientific">Paenarthrobacter nicotinovorans</name>
    <name type="common">Arthrobacter nicotinovorans</name>
    <dbReference type="NCBI Taxonomy" id="29320"/>
    <lineage>
        <taxon>Bacteria</taxon>
        <taxon>Bacillati</taxon>
        <taxon>Actinomycetota</taxon>
        <taxon>Actinomycetes</taxon>
        <taxon>Micrococcales</taxon>
        <taxon>Micrococcaceae</taxon>
        <taxon>Paenarthrobacter</taxon>
    </lineage>
</organism>
<sequence length="291" mass="30488">MTNEGASKTIVVGYDGSEESHRAVQWAAKHAILRGCSLHVVHCSLWVLLSHNRGPVPGVADSGLERAAQKVLEEGVALAKETVPELEVHTTLLHGMPRDHLAHVSAGAAMLVLGSRGLGGFMGLLVGSVSLEMAATAECPVAVIRADDNPDGFVLLAVDDAGSPAALEDACHFAEATGAELMIVHVLHEPEGYRRLREPVEAYPDAEAMLDSVLSHARHKAPGITVSGELLVDSSFSRAVVKASQSARLTVVGTKGHGLIKGTIGSTAHAVLHHAHSPVLVSRRKAASEET</sequence>
<protein>
    <submittedName>
        <fullName evidence="3">Universal stress protein</fullName>
    </submittedName>
</protein>
<name>A0ABV0GPH5_PAENI</name>
<feature type="domain" description="UspA" evidence="2">
    <location>
        <begin position="8"/>
        <end position="145"/>
    </location>
</feature>
<evidence type="ECO:0000259" key="2">
    <source>
        <dbReference type="Pfam" id="PF00582"/>
    </source>
</evidence>
<accession>A0ABV0GPH5</accession>
<dbReference type="PANTHER" id="PTHR46268">
    <property type="entry name" value="STRESS RESPONSE PROTEIN NHAX"/>
    <property type="match status" value="1"/>
</dbReference>
<dbReference type="InterPro" id="IPR006015">
    <property type="entry name" value="Universal_stress_UspA"/>
</dbReference>
<evidence type="ECO:0000313" key="3">
    <source>
        <dbReference type="EMBL" id="MEO3940458.1"/>
    </source>
</evidence>
<dbReference type="EMBL" id="JBBMFV010000004">
    <property type="protein sequence ID" value="MEO3940458.1"/>
    <property type="molecule type" value="Genomic_DNA"/>
</dbReference>
<dbReference type="PANTHER" id="PTHR46268:SF6">
    <property type="entry name" value="UNIVERSAL STRESS PROTEIN UP12"/>
    <property type="match status" value="1"/>
</dbReference>
<dbReference type="SUPFAM" id="SSF52402">
    <property type="entry name" value="Adenine nucleotide alpha hydrolases-like"/>
    <property type="match status" value="2"/>
</dbReference>
<feature type="domain" description="UspA" evidence="2">
    <location>
        <begin position="154"/>
        <end position="283"/>
    </location>
</feature>
<dbReference type="PRINTS" id="PR01438">
    <property type="entry name" value="UNVRSLSTRESS"/>
</dbReference>
<evidence type="ECO:0000313" key="4">
    <source>
        <dbReference type="Proteomes" id="UP001448614"/>
    </source>
</evidence>
<comment type="caution">
    <text evidence="3">The sequence shown here is derived from an EMBL/GenBank/DDBJ whole genome shotgun (WGS) entry which is preliminary data.</text>
</comment>
<dbReference type="Proteomes" id="UP001448614">
    <property type="component" value="Unassembled WGS sequence"/>
</dbReference>
<reference evidence="3 4" key="1">
    <citation type="journal article" date="2024" name="Appl. Microbiol. Biotechnol.">
        <title>Biosynthetic gene clusters with biotechnological applications in novel Antarctic isolates from Actinomycetota.</title>
        <authorList>
            <person name="Bruna P."/>
            <person name="Nunez-Montero K."/>
            <person name="Contreras M.J."/>
            <person name="Leal K."/>
            <person name="Garcia M."/>
            <person name="Abanto M."/>
            <person name="Barrientos L."/>
        </authorList>
    </citation>
    <scope>NUCLEOTIDE SEQUENCE [LARGE SCALE GENOMIC DNA]</scope>
    <source>
        <strain evidence="3 4">Se16.17</strain>
    </source>
</reference>
<gene>
    <name evidence="3" type="ORF">V3C41_05175</name>
</gene>
<dbReference type="Pfam" id="PF00582">
    <property type="entry name" value="Usp"/>
    <property type="match status" value="2"/>
</dbReference>
<dbReference type="InterPro" id="IPR006016">
    <property type="entry name" value="UspA"/>
</dbReference>
<keyword evidence="4" id="KW-1185">Reference proteome</keyword>
<dbReference type="Gene3D" id="3.40.50.620">
    <property type="entry name" value="HUPs"/>
    <property type="match status" value="2"/>
</dbReference>
<comment type="similarity">
    <text evidence="1">Belongs to the universal stress protein A family.</text>
</comment>
<dbReference type="CDD" id="cd00293">
    <property type="entry name" value="USP-like"/>
    <property type="match status" value="1"/>
</dbReference>
<proteinExistence type="inferred from homology"/>
<evidence type="ECO:0000256" key="1">
    <source>
        <dbReference type="ARBA" id="ARBA00008791"/>
    </source>
</evidence>
<dbReference type="InterPro" id="IPR014729">
    <property type="entry name" value="Rossmann-like_a/b/a_fold"/>
</dbReference>
<dbReference type="RefSeq" id="WP_026548162.1">
    <property type="nucleotide sequence ID" value="NZ_JBBMFV010000004.1"/>
</dbReference>